<evidence type="ECO:0000256" key="1">
    <source>
        <dbReference type="ARBA" id="ARBA00022598"/>
    </source>
</evidence>
<dbReference type="PANTHER" id="PTHR40695:SF1">
    <property type="entry name" value="4-PHOSPHOPANTOATE--BETA-ALANINE LIGASE"/>
    <property type="match status" value="1"/>
</dbReference>
<comment type="caution">
    <text evidence="6">The sequence shown here is derived from an EMBL/GenBank/DDBJ whole genome shotgun (WGS) entry which is preliminary data.</text>
</comment>
<name>A0A8T5UW38_9EURY</name>
<keyword evidence="4 5" id="KW-0173">Coenzyme A biosynthesis</keyword>
<evidence type="ECO:0000256" key="4">
    <source>
        <dbReference type="ARBA" id="ARBA00022993"/>
    </source>
</evidence>
<dbReference type="AlphaFoldDB" id="A0A8T5UW38"/>
<dbReference type="GO" id="GO:0015937">
    <property type="term" value="P:coenzyme A biosynthetic process"/>
    <property type="evidence" value="ECO:0007669"/>
    <property type="project" value="UniProtKB-UniRule"/>
</dbReference>
<dbReference type="Proteomes" id="UP000825933">
    <property type="component" value="Unassembled WGS sequence"/>
</dbReference>
<feature type="binding site" evidence="5">
    <location>
        <begin position="198"/>
        <end position="199"/>
    </location>
    <ligand>
        <name>ATP</name>
        <dbReference type="ChEBI" id="CHEBI:30616"/>
    </ligand>
</feature>
<accession>A0A8T5UW38</accession>
<keyword evidence="1 5" id="KW-0436">Ligase</keyword>
<feature type="binding site" evidence="5">
    <location>
        <begin position="186"/>
        <end position="187"/>
    </location>
    <ligand>
        <name>ATP</name>
        <dbReference type="ChEBI" id="CHEBI:30616"/>
    </ligand>
</feature>
<sequence>MIHKDHPRYESLKLRAMVVDAYKRGILADSGMIAHGRGEAFDYLLGEKTSNNAKKAVKAAAAALILAENPVISVNGNTTALVPREIVKLAKEIQCKIEINLFYRTPERISAIEKVFKDVCAENVLGNDHEEKESIKGLEGPRSSSSKEGIYIADVVLVPLEDGDRAEELVKLGKLLITIDLNPLSRTAKTASITIVDNIVRAIPNLIEAIQELKGADPSTLHQIIESFNNNENIQESLIKISKKYTGVEQ</sequence>
<keyword evidence="2 5" id="KW-0547">Nucleotide-binding</keyword>
<dbReference type="RefSeq" id="WP_223791053.1">
    <property type="nucleotide sequence ID" value="NZ_JAIOUQ010000004.1"/>
</dbReference>
<proteinExistence type="inferred from homology"/>
<dbReference type="EMBL" id="JAIOUQ010000004">
    <property type="protein sequence ID" value="MBZ2165390.1"/>
    <property type="molecule type" value="Genomic_DNA"/>
</dbReference>
<keyword evidence="7" id="KW-1185">Reference proteome</keyword>
<dbReference type="InterPro" id="IPR038138">
    <property type="entry name" value="PPS/PS_sf"/>
</dbReference>
<keyword evidence="3 5" id="KW-0067">ATP-binding</keyword>
<gene>
    <name evidence="6" type="ORF">K8N75_04980</name>
</gene>
<feature type="binding site" evidence="5">
    <location>
        <begin position="180"/>
        <end position="182"/>
    </location>
    <ligand>
        <name>ATP</name>
        <dbReference type="ChEBI" id="CHEBI:30616"/>
    </ligand>
</feature>
<dbReference type="InterPro" id="IPR002855">
    <property type="entry name" value="PPS/PS"/>
</dbReference>
<dbReference type="NCBIfam" id="NF010324">
    <property type="entry name" value="PRK13761.1"/>
    <property type="match status" value="1"/>
</dbReference>
<organism evidence="6 7">
    <name type="scientific">Methanobacterium spitsbergense</name>
    <dbReference type="NCBI Taxonomy" id="2874285"/>
    <lineage>
        <taxon>Archaea</taxon>
        <taxon>Methanobacteriati</taxon>
        <taxon>Methanobacteriota</taxon>
        <taxon>Methanomada group</taxon>
        <taxon>Methanobacteria</taxon>
        <taxon>Methanobacteriales</taxon>
        <taxon>Methanobacteriaceae</taxon>
        <taxon>Methanobacterium</taxon>
    </lineage>
</organism>
<dbReference type="HAMAP" id="MF_02224">
    <property type="entry name" value="PPS"/>
    <property type="match status" value="1"/>
</dbReference>
<evidence type="ECO:0000256" key="5">
    <source>
        <dbReference type="HAMAP-Rule" id="MF_02224"/>
    </source>
</evidence>
<comment type="pathway">
    <text evidence="5">Cofactor biosynthesis; coenzyme A biosynthesis.</text>
</comment>
<dbReference type="GO" id="GO:0005524">
    <property type="term" value="F:ATP binding"/>
    <property type="evidence" value="ECO:0007669"/>
    <property type="project" value="UniProtKB-KW"/>
</dbReference>
<dbReference type="Pfam" id="PF02006">
    <property type="entry name" value="PPS_PS"/>
    <property type="match status" value="1"/>
</dbReference>
<evidence type="ECO:0000313" key="6">
    <source>
        <dbReference type="EMBL" id="MBZ2165390.1"/>
    </source>
</evidence>
<protein>
    <recommendedName>
        <fullName evidence="5">4-phosphopantoate--beta-alanine ligase</fullName>
        <ecNumber evidence="5">6.3.2.36</ecNumber>
    </recommendedName>
    <alternativeName>
        <fullName evidence="5">Phosphopantothenate synthetase</fullName>
        <shortName evidence="5">PPS</shortName>
    </alternativeName>
</protein>
<evidence type="ECO:0000256" key="3">
    <source>
        <dbReference type="ARBA" id="ARBA00022840"/>
    </source>
</evidence>
<comment type="subunit">
    <text evidence="5">Homodimer.</text>
</comment>
<dbReference type="GO" id="GO:0016881">
    <property type="term" value="F:acid-amino acid ligase activity"/>
    <property type="evidence" value="ECO:0007669"/>
    <property type="project" value="UniProtKB-UniRule"/>
</dbReference>
<feature type="binding site" evidence="5">
    <location>
        <position position="15"/>
    </location>
    <ligand>
        <name>ATP</name>
        <dbReference type="ChEBI" id="CHEBI:30616"/>
    </ligand>
</feature>
<dbReference type="PANTHER" id="PTHR40695">
    <property type="entry name" value="4-PHOSPHOPANTOATE--BETA-ALANINE LIGASE"/>
    <property type="match status" value="1"/>
</dbReference>
<dbReference type="NCBIfam" id="NF041123">
    <property type="entry name" value="phpantohe_syn_Arch"/>
    <property type="match status" value="1"/>
</dbReference>
<comment type="similarity">
    <text evidence="5">Belongs to the archaeal phosphopantothenate synthetase family.</text>
</comment>
<dbReference type="Gene3D" id="3.40.50.12640">
    <property type="entry name" value="Phosphopantoate/pantothenate synthetase"/>
    <property type="match status" value="1"/>
</dbReference>
<feature type="binding site" evidence="5">
    <location>
        <position position="37"/>
    </location>
    <ligand>
        <name>ATP</name>
        <dbReference type="ChEBI" id="CHEBI:30616"/>
    </ligand>
</feature>
<evidence type="ECO:0000256" key="2">
    <source>
        <dbReference type="ARBA" id="ARBA00022741"/>
    </source>
</evidence>
<evidence type="ECO:0000313" key="7">
    <source>
        <dbReference type="Proteomes" id="UP000825933"/>
    </source>
</evidence>
<dbReference type="PIRSF" id="PIRSF004853">
    <property type="entry name" value="UCP004853"/>
    <property type="match status" value="1"/>
</dbReference>
<dbReference type="EC" id="6.3.2.36" evidence="5"/>
<reference evidence="7" key="1">
    <citation type="journal article" date="2022" name="Microbiol. Resour. Announc.">
        <title>Draft Genome Sequence of a Methanogenic Archaeon from West Spitsbergen Permafrost.</title>
        <authorList>
            <person name="Trubitsyn V."/>
            <person name="Rivkina E."/>
            <person name="Shcherbakova V."/>
        </authorList>
    </citation>
    <scope>NUCLEOTIDE SEQUENCE [LARGE SCALE GENOMIC DNA]</scope>
    <source>
        <strain evidence="7">VT</strain>
    </source>
</reference>
<comment type="catalytic activity">
    <reaction evidence="5">
        <text>(R)-4-phosphopantoate + beta-alanine + ATP = (R)-4'-phosphopantothenate + AMP + diphosphate + H(+)</text>
        <dbReference type="Rhea" id="RHEA:27930"/>
        <dbReference type="ChEBI" id="CHEBI:10986"/>
        <dbReference type="ChEBI" id="CHEBI:15378"/>
        <dbReference type="ChEBI" id="CHEBI:30616"/>
        <dbReference type="ChEBI" id="CHEBI:33019"/>
        <dbReference type="ChEBI" id="CHEBI:57966"/>
        <dbReference type="ChEBI" id="CHEBI:61294"/>
        <dbReference type="ChEBI" id="CHEBI:456215"/>
        <dbReference type="EC" id="6.3.2.36"/>
    </reaction>
</comment>
<comment type="function">
    <text evidence="5">Catalyzes the condensation of (R)-4-phosphopantoate and beta-alanine to 4'-phosphopantothenate in the CoA biosynthesis pathway.</text>
</comment>